<protein>
    <submittedName>
        <fullName evidence="1">Uncharacterized protein</fullName>
    </submittedName>
</protein>
<dbReference type="AlphaFoldDB" id="A0AAQ4E8Q0"/>
<evidence type="ECO:0000313" key="1">
    <source>
        <dbReference type="EMBL" id="KAK8771119.1"/>
    </source>
</evidence>
<name>A0AAQ4E8Q0_AMBAM</name>
<proteinExistence type="predicted"/>
<accession>A0AAQ4E8Q0</accession>
<comment type="caution">
    <text evidence="1">The sequence shown here is derived from an EMBL/GenBank/DDBJ whole genome shotgun (WGS) entry which is preliminary data.</text>
</comment>
<organism evidence="1 2">
    <name type="scientific">Amblyomma americanum</name>
    <name type="common">Lone star tick</name>
    <dbReference type="NCBI Taxonomy" id="6943"/>
    <lineage>
        <taxon>Eukaryota</taxon>
        <taxon>Metazoa</taxon>
        <taxon>Ecdysozoa</taxon>
        <taxon>Arthropoda</taxon>
        <taxon>Chelicerata</taxon>
        <taxon>Arachnida</taxon>
        <taxon>Acari</taxon>
        <taxon>Parasitiformes</taxon>
        <taxon>Ixodida</taxon>
        <taxon>Ixodoidea</taxon>
        <taxon>Ixodidae</taxon>
        <taxon>Amblyomminae</taxon>
        <taxon>Amblyomma</taxon>
    </lineage>
</organism>
<dbReference type="Proteomes" id="UP001321473">
    <property type="component" value="Unassembled WGS sequence"/>
</dbReference>
<dbReference type="EMBL" id="JARKHS020020112">
    <property type="protein sequence ID" value="KAK8771119.1"/>
    <property type="molecule type" value="Genomic_DNA"/>
</dbReference>
<gene>
    <name evidence="1" type="ORF">V5799_025635</name>
</gene>
<sequence length="69" mass="7263">MPLPEVPWALHSFSSLEFCCPSALPQISTRPNMSVSNCHKAHCVSCIGVTCNTANAAPLGTTPHLLADS</sequence>
<evidence type="ECO:0000313" key="2">
    <source>
        <dbReference type="Proteomes" id="UP001321473"/>
    </source>
</evidence>
<keyword evidence="2" id="KW-1185">Reference proteome</keyword>
<reference evidence="1 2" key="1">
    <citation type="journal article" date="2023" name="Arcadia Sci">
        <title>De novo assembly of a long-read Amblyomma americanum tick genome.</title>
        <authorList>
            <person name="Chou S."/>
            <person name="Poskanzer K.E."/>
            <person name="Rollins M."/>
            <person name="Thuy-Boun P.S."/>
        </authorList>
    </citation>
    <scope>NUCLEOTIDE SEQUENCE [LARGE SCALE GENOMIC DNA]</scope>
    <source>
        <strain evidence="1">F_SG_1</strain>
        <tissue evidence="1">Salivary glands</tissue>
    </source>
</reference>